<keyword evidence="5" id="KW-1185">Reference proteome</keyword>
<keyword evidence="1" id="KW-0862">Zinc</keyword>
<keyword evidence="1" id="KW-0479">Metal-binding</keyword>
<feature type="region of interest" description="Disordered" evidence="2">
    <location>
        <begin position="20"/>
        <end position="44"/>
    </location>
</feature>
<evidence type="ECO:0000256" key="2">
    <source>
        <dbReference type="SAM" id="MobiDB-lite"/>
    </source>
</evidence>
<gene>
    <name evidence="4" type="ORF">K466DRAFT_504401</name>
</gene>
<feature type="region of interest" description="Disordered" evidence="2">
    <location>
        <begin position="52"/>
        <end position="71"/>
    </location>
</feature>
<dbReference type="STRING" id="1314778.A0A5C3NUY0"/>
<dbReference type="PROSITE" id="PS50157">
    <property type="entry name" value="ZINC_FINGER_C2H2_2"/>
    <property type="match status" value="1"/>
</dbReference>
<proteinExistence type="predicted"/>
<dbReference type="InterPro" id="IPR013087">
    <property type="entry name" value="Znf_C2H2_type"/>
</dbReference>
<reference evidence="4 5" key="1">
    <citation type="journal article" date="2019" name="Nat. Ecol. Evol.">
        <title>Megaphylogeny resolves global patterns of mushroom evolution.</title>
        <authorList>
            <person name="Varga T."/>
            <person name="Krizsan K."/>
            <person name="Foldi C."/>
            <person name="Dima B."/>
            <person name="Sanchez-Garcia M."/>
            <person name="Sanchez-Ramirez S."/>
            <person name="Szollosi G.J."/>
            <person name="Szarkandi J.G."/>
            <person name="Papp V."/>
            <person name="Albert L."/>
            <person name="Andreopoulos W."/>
            <person name="Angelini C."/>
            <person name="Antonin V."/>
            <person name="Barry K.W."/>
            <person name="Bougher N.L."/>
            <person name="Buchanan P."/>
            <person name="Buyck B."/>
            <person name="Bense V."/>
            <person name="Catcheside P."/>
            <person name="Chovatia M."/>
            <person name="Cooper J."/>
            <person name="Damon W."/>
            <person name="Desjardin D."/>
            <person name="Finy P."/>
            <person name="Geml J."/>
            <person name="Haridas S."/>
            <person name="Hughes K."/>
            <person name="Justo A."/>
            <person name="Karasinski D."/>
            <person name="Kautmanova I."/>
            <person name="Kiss B."/>
            <person name="Kocsube S."/>
            <person name="Kotiranta H."/>
            <person name="LaButti K.M."/>
            <person name="Lechner B.E."/>
            <person name="Liimatainen K."/>
            <person name="Lipzen A."/>
            <person name="Lukacs Z."/>
            <person name="Mihaltcheva S."/>
            <person name="Morgado L.N."/>
            <person name="Niskanen T."/>
            <person name="Noordeloos M.E."/>
            <person name="Ohm R.A."/>
            <person name="Ortiz-Santana B."/>
            <person name="Ovrebo C."/>
            <person name="Racz N."/>
            <person name="Riley R."/>
            <person name="Savchenko A."/>
            <person name="Shiryaev A."/>
            <person name="Soop K."/>
            <person name="Spirin V."/>
            <person name="Szebenyi C."/>
            <person name="Tomsovsky M."/>
            <person name="Tulloss R.E."/>
            <person name="Uehling J."/>
            <person name="Grigoriev I.V."/>
            <person name="Vagvolgyi C."/>
            <person name="Papp T."/>
            <person name="Martin F.M."/>
            <person name="Miettinen O."/>
            <person name="Hibbett D.S."/>
            <person name="Nagy L.G."/>
        </authorList>
    </citation>
    <scope>NUCLEOTIDE SEQUENCE [LARGE SCALE GENOMIC DNA]</scope>
    <source>
        <strain evidence="4 5">HHB13444</strain>
    </source>
</reference>
<dbReference type="GO" id="GO:0008270">
    <property type="term" value="F:zinc ion binding"/>
    <property type="evidence" value="ECO:0007669"/>
    <property type="project" value="UniProtKB-KW"/>
</dbReference>
<evidence type="ECO:0000313" key="5">
    <source>
        <dbReference type="Proteomes" id="UP000308197"/>
    </source>
</evidence>
<accession>A0A5C3NUY0</accession>
<dbReference type="AlphaFoldDB" id="A0A5C3NUY0"/>
<dbReference type="Proteomes" id="UP000308197">
    <property type="component" value="Unassembled WGS sequence"/>
</dbReference>
<dbReference type="Pfam" id="PF18759">
    <property type="entry name" value="Plavaka"/>
    <property type="match status" value="1"/>
</dbReference>
<dbReference type="InterPro" id="IPR041078">
    <property type="entry name" value="Plavaka"/>
</dbReference>
<keyword evidence="1" id="KW-0863">Zinc-finger</keyword>
<organism evidence="4 5">
    <name type="scientific">Polyporus arcularius HHB13444</name>
    <dbReference type="NCBI Taxonomy" id="1314778"/>
    <lineage>
        <taxon>Eukaryota</taxon>
        <taxon>Fungi</taxon>
        <taxon>Dikarya</taxon>
        <taxon>Basidiomycota</taxon>
        <taxon>Agaricomycotina</taxon>
        <taxon>Agaricomycetes</taxon>
        <taxon>Polyporales</taxon>
        <taxon>Polyporaceae</taxon>
        <taxon>Polyporus</taxon>
    </lineage>
</organism>
<dbReference type="PROSITE" id="PS00028">
    <property type="entry name" value="ZINC_FINGER_C2H2_1"/>
    <property type="match status" value="1"/>
</dbReference>
<evidence type="ECO:0000313" key="4">
    <source>
        <dbReference type="EMBL" id="TFK80148.1"/>
    </source>
</evidence>
<dbReference type="EMBL" id="ML211836">
    <property type="protein sequence ID" value="TFK80148.1"/>
    <property type="molecule type" value="Genomic_DNA"/>
</dbReference>
<protein>
    <recommendedName>
        <fullName evidence="3">C2H2-type domain-containing protein</fullName>
    </recommendedName>
</protein>
<name>A0A5C3NUY0_9APHY</name>
<sequence length="884" mass="100569">MARYCRLCKTSFSSLKKFQRHRRTDHAHPMPAPPAPHVNPHPHLTALKCDQDGNFIDQDAPPPPRPDDIDWAPFHDRPTFEFAQFAFEDARLSKGKVDQLLRILAAKFVVDGLPDYQPPFNDYQEILSAIDDIEYGEAAWRTFAVRYQGPVTPASPAWQRETFYVHARDTLRAAENLTASPDFDGQFDYVPFEETTPANGRRVSNLMSGMWAFKQATMIAEDPVTHGSMVVPIILGADKTTVSVATGNQEFHPVYMSIGNIHNTVRRAHRDSVIPVAFLAIPKTAHEWENDEGFRVFKKQLYHASLVRILEPLRPGMTTPHVLRCPDGHYRRAVFELGPFIADYPEQVYLAGVVQGWCPKCFALPDRVFGLGDTRSRDATAAASETYTIEELWDAFGINSDVTPFTDYFPRVDIHELLSPDLLHQVIKGVFKDHLVTWVIDYIKATAGSEREANRIIDDIDRRIAAVPAFSGLRRFPEGRNFKQWTGNDSKALMKVFLPAIVGYVPDQMVQCIANFLDFCYLARRPSHDSQTIEVMRELLERFVALRTVFEVEHVRLEDGFSLPRQHSILHYPRGIQLFGSPNGLCSSITESKHITAVKQPWRESNRRNPIGQIIRKITRESKLAAARSEFGRRNMLYGDVLTHARLLAGMFADSDESSDDADELAEDSVGQVADMLGPDVRFVERLRRYLQMELDPDGPDPDDIDLDQCPYVWTGSRVAVYHSASATFYAPSEVCSTRGMHREMIRATPLWWGEYPRYDTVLVKTDPDAIGLDALTVGRVRCFFSYKHEDVTHKCALVEWFALDADEPDPVTGMWTVHPEVDQDDTRVMDVIPIDSIVRACHLVPVYAATQIPDFFHFSDALDAFNRYYINWYIDYHSHETIG</sequence>
<evidence type="ECO:0000256" key="1">
    <source>
        <dbReference type="PROSITE-ProRule" id="PRU00042"/>
    </source>
</evidence>
<dbReference type="InParanoid" id="A0A5C3NUY0"/>
<feature type="domain" description="C2H2-type" evidence="3">
    <location>
        <begin position="3"/>
        <end position="31"/>
    </location>
</feature>
<evidence type="ECO:0000259" key="3">
    <source>
        <dbReference type="PROSITE" id="PS50157"/>
    </source>
</evidence>
<feature type="compositionally biased region" description="Pro residues" evidence="2">
    <location>
        <begin position="30"/>
        <end position="39"/>
    </location>
</feature>